<evidence type="ECO:0000313" key="4">
    <source>
        <dbReference type="Proteomes" id="UP000267438"/>
    </source>
</evidence>
<proteinExistence type="predicted"/>
<accession>A0A0F2D9C9</accession>
<reference evidence="2 4" key="2">
    <citation type="submission" date="2018-11" db="EMBL/GenBank/DDBJ databases">
        <title>Species Designations Belie Phenotypic and Genotypic Heterogeneity in Oral Streptococci.</title>
        <authorList>
            <person name="Velsko I."/>
        </authorList>
    </citation>
    <scope>NUCLEOTIDE SEQUENCE [LARGE SCALE GENOMIC DNA]</scope>
    <source>
        <strain evidence="2 4">BCC06</strain>
    </source>
</reference>
<protein>
    <submittedName>
        <fullName evidence="1">Uncharacterized protein</fullName>
    </submittedName>
</protein>
<comment type="caution">
    <text evidence="1">The sequence shown here is derived from an EMBL/GenBank/DDBJ whole genome shotgun (WGS) entry which is preliminary data.</text>
</comment>
<evidence type="ECO:0000313" key="2">
    <source>
        <dbReference type="EMBL" id="RSJ14644.1"/>
    </source>
</evidence>
<dbReference type="EMBL" id="RJOH01000003">
    <property type="protein sequence ID" value="RSJ14644.1"/>
    <property type="molecule type" value="Genomic_DNA"/>
</dbReference>
<dbReference type="PATRIC" id="fig|28037.212.peg.1734"/>
<name>A0A0F2D9C9_STRMT</name>
<reference evidence="1 3" key="1">
    <citation type="submission" date="2015-02" db="EMBL/GenBank/DDBJ databases">
        <title>Evolution of amylase-binding proteins of oral streptococcal species.</title>
        <authorList>
            <person name="Haase E.M."/>
        </authorList>
    </citation>
    <scope>NUCLEOTIDE SEQUENCE [LARGE SCALE GENOMIC DNA]</scope>
    <source>
        <strain evidence="1 3">OT25</strain>
    </source>
</reference>
<sequence>MAKSFCNIKNSQNATSLKIKTYPLKLYKVSQSLALNPHMKSM</sequence>
<dbReference type="AlphaFoldDB" id="A0A0F2D9C9"/>
<dbReference type="Proteomes" id="UP000033538">
    <property type="component" value="Unassembled WGS sequence"/>
</dbReference>
<dbReference type="EMBL" id="JYGP01000003">
    <property type="protein sequence ID" value="KJQ66600.1"/>
    <property type="molecule type" value="Genomic_DNA"/>
</dbReference>
<gene>
    <name evidence="2" type="ORF">D8836_03210</name>
    <name evidence="1" type="ORF">TZ90_01766</name>
</gene>
<evidence type="ECO:0000313" key="3">
    <source>
        <dbReference type="Proteomes" id="UP000033538"/>
    </source>
</evidence>
<dbReference type="Proteomes" id="UP000267438">
    <property type="component" value="Unassembled WGS sequence"/>
</dbReference>
<evidence type="ECO:0000313" key="1">
    <source>
        <dbReference type="EMBL" id="KJQ66600.1"/>
    </source>
</evidence>
<organism evidence="1 3">
    <name type="scientific">Streptococcus mitis</name>
    <dbReference type="NCBI Taxonomy" id="28037"/>
    <lineage>
        <taxon>Bacteria</taxon>
        <taxon>Bacillati</taxon>
        <taxon>Bacillota</taxon>
        <taxon>Bacilli</taxon>
        <taxon>Lactobacillales</taxon>
        <taxon>Streptococcaceae</taxon>
        <taxon>Streptococcus</taxon>
        <taxon>Streptococcus mitis group</taxon>
    </lineage>
</organism>